<organism evidence="1 2">
    <name type="scientific">Brachionus plicatilis</name>
    <name type="common">Marine rotifer</name>
    <name type="synonym">Brachionus muelleri</name>
    <dbReference type="NCBI Taxonomy" id="10195"/>
    <lineage>
        <taxon>Eukaryota</taxon>
        <taxon>Metazoa</taxon>
        <taxon>Spiralia</taxon>
        <taxon>Gnathifera</taxon>
        <taxon>Rotifera</taxon>
        <taxon>Eurotatoria</taxon>
        <taxon>Monogononta</taxon>
        <taxon>Pseudotrocha</taxon>
        <taxon>Ploima</taxon>
        <taxon>Brachionidae</taxon>
        <taxon>Brachionus</taxon>
    </lineage>
</organism>
<accession>A0A3M7RY32</accession>
<protein>
    <submittedName>
        <fullName evidence="1">Uncharacterized protein</fullName>
    </submittedName>
</protein>
<evidence type="ECO:0000313" key="1">
    <source>
        <dbReference type="EMBL" id="RNA28255.1"/>
    </source>
</evidence>
<name>A0A3M7RY32_BRAPC</name>
<dbReference type="EMBL" id="REGN01002412">
    <property type="protein sequence ID" value="RNA28255.1"/>
    <property type="molecule type" value="Genomic_DNA"/>
</dbReference>
<proteinExistence type="predicted"/>
<sequence>MKLNYLVIFHSEIVSSPFQMSNLHEKSAWYTLSIVKWSPSIWAKLIFASSAAFFASGGLTNICEY</sequence>
<reference evidence="1 2" key="1">
    <citation type="journal article" date="2018" name="Sci. Rep.">
        <title>Genomic signatures of local adaptation to the degree of environmental predictability in rotifers.</title>
        <authorList>
            <person name="Franch-Gras L."/>
            <person name="Hahn C."/>
            <person name="Garcia-Roger E.M."/>
            <person name="Carmona M.J."/>
            <person name="Serra M."/>
            <person name="Gomez A."/>
        </authorList>
    </citation>
    <scope>NUCLEOTIDE SEQUENCE [LARGE SCALE GENOMIC DNA]</scope>
    <source>
        <strain evidence="1">HYR1</strain>
    </source>
</reference>
<evidence type="ECO:0000313" key="2">
    <source>
        <dbReference type="Proteomes" id="UP000276133"/>
    </source>
</evidence>
<gene>
    <name evidence="1" type="ORF">BpHYR1_003968</name>
</gene>
<comment type="caution">
    <text evidence="1">The sequence shown here is derived from an EMBL/GenBank/DDBJ whole genome shotgun (WGS) entry which is preliminary data.</text>
</comment>
<dbReference type="AlphaFoldDB" id="A0A3M7RY32"/>
<keyword evidence="2" id="KW-1185">Reference proteome</keyword>
<dbReference type="Proteomes" id="UP000276133">
    <property type="component" value="Unassembled WGS sequence"/>
</dbReference>